<feature type="transmembrane region" description="Helical" evidence="3">
    <location>
        <begin position="202"/>
        <end position="222"/>
    </location>
</feature>
<feature type="coiled-coil region" evidence="1">
    <location>
        <begin position="412"/>
        <end position="462"/>
    </location>
</feature>
<feature type="compositionally biased region" description="Polar residues" evidence="2">
    <location>
        <begin position="935"/>
        <end position="949"/>
    </location>
</feature>
<evidence type="ECO:0000313" key="5">
    <source>
        <dbReference type="EMBL" id="KRX05106.1"/>
    </source>
</evidence>
<feature type="compositionally biased region" description="Basic residues" evidence="2">
    <location>
        <begin position="1101"/>
        <end position="1116"/>
    </location>
</feature>
<dbReference type="GO" id="GO:0007131">
    <property type="term" value="P:reciprocal meiotic recombination"/>
    <property type="evidence" value="ECO:0007669"/>
    <property type="project" value="TreeGrafter"/>
</dbReference>
<dbReference type="PANTHER" id="PTHR31398:SF0">
    <property type="entry name" value="MEIOTIC NUCLEAR DIVISION PROTEIN 1 HOMOLOG"/>
    <property type="match status" value="1"/>
</dbReference>
<comment type="caution">
    <text evidence="5">The sequence shown here is derived from an EMBL/GenBank/DDBJ whole genome shotgun (WGS) entry which is preliminary data.</text>
</comment>
<keyword evidence="6" id="KW-1185">Reference proteome</keyword>
<feature type="region of interest" description="Disordered" evidence="2">
    <location>
        <begin position="1507"/>
        <end position="1544"/>
    </location>
</feature>
<keyword evidence="3" id="KW-1133">Transmembrane helix</keyword>
<evidence type="ECO:0000256" key="3">
    <source>
        <dbReference type="SAM" id="Phobius"/>
    </source>
</evidence>
<feature type="transmembrane region" description="Helical" evidence="3">
    <location>
        <begin position="260"/>
        <end position="280"/>
    </location>
</feature>
<dbReference type="OrthoDB" id="292929at2759"/>
<reference evidence="5 6" key="1">
    <citation type="journal article" date="2015" name="Sci. Rep.">
        <title>Genome of the facultative scuticociliatosis pathogen Pseudocohnilembus persalinus provides insight into its virulence through horizontal gene transfer.</title>
        <authorList>
            <person name="Xiong J."/>
            <person name="Wang G."/>
            <person name="Cheng J."/>
            <person name="Tian M."/>
            <person name="Pan X."/>
            <person name="Warren A."/>
            <person name="Jiang C."/>
            <person name="Yuan D."/>
            <person name="Miao W."/>
        </authorList>
    </citation>
    <scope>NUCLEOTIDE SEQUENCE [LARGE SCALE GENOMIC DNA]</scope>
    <source>
        <strain evidence="5">36N120E</strain>
    </source>
</reference>
<name>A0A0V0QS03_PSEPJ</name>
<keyword evidence="1" id="KW-0175">Coiled coil</keyword>
<feature type="region of interest" description="Disordered" evidence="2">
    <location>
        <begin position="935"/>
        <end position="986"/>
    </location>
</feature>
<evidence type="ECO:0000256" key="2">
    <source>
        <dbReference type="SAM" id="MobiDB-lite"/>
    </source>
</evidence>
<feature type="domain" description="Anoctamin transmembrane" evidence="4">
    <location>
        <begin position="48"/>
        <end position="412"/>
    </location>
</feature>
<feature type="compositionally biased region" description="Basic and acidic residues" evidence="2">
    <location>
        <begin position="384"/>
        <end position="394"/>
    </location>
</feature>
<dbReference type="Proteomes" id="UP000054937">
    <property type="component" value="Unassembled WGS sequence"/>
</dbReference>
<feature type="compositionally biased region" description="Polar residues" evidence="2">
    <location>
        <begin position="977"/>
        <end position="986"/>
    </location>
</feature>
<dbReference type="InParanoid" id="A0A0V0QS03"/>
<feature type="transmembrane region" description="Helical" evidence="3">
    <location>
        <begin position="132"/>
        <end position="153"/>
    </location>
</feature>
<keyword evidence="3" id="KW-0472">Membrane</keyword>
<feature type="transmembrane region" description="Helical" evidence="3">
    <location>
        <begin position="765"/>
        <end position="787"/>
    </location>
</feature>
<feature type="transmembrane region" description="Helical" evidence="3">
    <location>
        <begin position="65"/>
        <end position="83"/>
    </location>
</feature>
<proteinExistence type="predicted"/>
<evidence type="ECO:0000313" key="6">
    <source>
        <dbReference type="Proteomes" id="UP000054937"/>
    </source>
</evidence>
<dbReference type="InterPro" id="IPR049452">
    <property type="entry name" value="Anoctamin_TM"/>
</dbReference>
<gene>
    <name evidence="5" type="ORF">PPERSA_06740</name>
</gene>
<dbReference type="EMBL" id="LDAU01000110">
    <property type="protein sequence ID" value="KRX05106.1"/>
    <property type="molecule type" value="Genomic_DNA"/>
</dbReference>
<feature type="region of interest" description="Disordered" evidence="2">
    <location>
        <begin position="375"/>
        <end position="394"/>
    </location>
</feature>
<dbReference type="PANTHER" id="PTHR31398">
    <property type="entry name" value="MEIOTIC NUCLEAR DIVISION PROTEIN 1 HOMOLOG"/>
    <property type="match status" value="1"/>
</dbReference>
<feature type="region of interest" description="Disordered" evidence="2">
    <location>
        <begin position="1086"/>
        <end position="1145"/>
    </location>
</feature>
<dbReference type="GO" id="GO:0005634">
    <property type="term" value="C:nucleus"/>
    <property type="evidence" value="ECO:0007669"/>
    <property type="project" value="TreeGrafter"/>
</dbReference>
<evidence type="ECO:0000259" key="4">
    <source>
        <dbReference type="Pfam" id="PF04547"/>
    </source>
</evidence>
<keyword evidence="3" id="KW-0812">Transmembrane</keyword>
<dbReference type="Pfam" id="PF04547">
    <property type="entry name" value="Anoctamin"/>
    <property type="match status" value="1"/>
</dbReference>
<protein>
    <recommendedName>
        <fullName evidence="4">Anoctamin transmembrane domain-containing protein</fullName>
    </recommendedName>
</protein>
<feature type="compositionally biased region" description="Polar residues" evidence="2">
    <location>
        <begin position="1534"/>
        <end position="1544"/>
    </location>
</feature>
<sequence>MDEFKEQNDFSHNIHEYDIDYEVQKKIFHMFSPAQRIRIVNEALQDGIEKYYGEDISIYYEFAKYYYKFLLPVAVLGLASYILDNYYYIILPYIFKGYTEQNELMKIQQEIEFNSDENIQINSQVIHPPLQIFSFIYGIIVLIWLTIFCKFWTRKENELAMKYGTLGDKLNKLDRNLQFVGNLCIDAVTGLPTQYYPKKKRIFFYFLSLLEAIPLLMITFFIKISMFNITGLINKENSILYIQFIADLNKKGGMLYDIPFINQITTFIMTLLIFKMNLFYQTIAKNSTERENHKTNYDFNNSLLLKRFIFEFIARFSHFFYIAYIAKDFQKLQDILMSLFVIEEIRKILIESILPKIMTKIFRIKTPPSHIKIFKKKKSLTNQNKKDKNSDKSSKISIINQLQKQELEDQVLHEEQKEIEIAQKLIANSAQNPIKAAKQIKKLDIKKQINEIDQNINNLKASSYKNLQNEQFSNRLLELNLFEYEDFDDYIEDVTVASETSYNSDPSKILIDPKEMIFALQISQDNFVKRPYLNVTLQDRFYYREENGEQVKVKTNVDLVKCTKDHFSQLNDGGGDIDWLETYEFLGLDDYLCLPLDYILHMGGMFTSEEFYFQKITVQECVNSTDTTDPNAEFTSACATAQEIADFIAYSDVTFTIYFPNLLVNPDNPNEPIQHFLFDEVFFELQPNQMYKTANIMFKQLTLETDQSLFPWSDNQSEEMVIFEPGDFREFTQLAKGDGVAGEFYFRRSGYDLKYTRSYRKLDDIVAYLGGFIEFVIIGATFFIGYYNDLLYSLSLANKLYNFQLTDNKDDDDDDNDQLKMEKLKQAQWKNKKKMVAKSLAIALRNASRQQNNNQNIPQNQKQTPQLQHQNINIDSKNNSHEQVLQQQINQQVQDGSRRQSLSAGIIKQIILKRQSQLQNIEKITDIEEEQSTISNVNNKPINNQGSQKQTEKPILNTKDKNVQNNVQNQDDKPDQSKQMQQVQGTEPNHKGIFSFNLIKSTSQQQDQGKNEKQDIQKFLSNNNQDNQQSNQQKQNHTNYLGVDKQSESTNQNLITFQDQNQHVDQQNKDKIDDKYQQKQQDIVKKLTTPPQNDQGDKSEKKKKKHKKHKKHHKHKKEPETQQKEYFQNQDNKYKEKKTQKKDQAEDLSYMNITNDFTKNGVYRKNSTNSTKAATEYMKKTKTKSKYDPQLYEGLGFTSRKEFLTKQFEEIVNRNSKVFLNKEQQTLFNFFPRPVLKAEDETLTQQQNLIPQRGGKPMRIEEIVQINKIAQQFKQQLAKKEFKHVSAFQSLYEAYEILMKQTNQGHIKSYENQRLIQLLGEEMKEIFETSKLIKFDNESPQQNNKHIEKPVQYYQGIAEKNQQKENTLDTNQFQNKPQNNLKKNIAIRGKQTSNQFSHSSNGYIPSPVGNFGQNLQNNSFISNNDFLYETDRVKQKESSRQLLQDQSNLNLKDDYSQISNNQNYIQEFGSKQNSMVKQNKNNHQEIEADQIRLSFNNSEDEDICNVENTNREDEERPKTKEIGENRNNNINNNFMKSKQNQPLQ</sequence>
<feature type="compositionally biased region" description="Basic and acidic residues" evidence="2">
    <location>
        <begin position="1509"/>
        <end position="1524"/>
    </location>
</feature>
<evidence type="ECO:0000256" key="1">
    <source>
        <dbReference type="SAM" id="Coils"/>
    </source>
</evidence>
<organism evidence="5 6">
    <name type="scientific">Pseudocohnilembus persalinus</name>
    <name type="common">Ciliate</name>
    <dbReference type="NCBI Taxonomy" id="266149"/>
    <lineage>
        <taxon>Eukaryota</taxon>
        <taxon>Sar</taxon>
        <taxon>Alveolata</taxon>
        <taxon>Ciliophora</taxon>
        <taxon>Intramacronucleata</taxon>
        <taxon>Oligohymenophorea</taxon>
        <taxon>Scuticociliatia</taxon>
        <taxon>Philasterida</taxon>
        <taxon>Pseudocohnilembidae</taxon>
        <taxon>Pseudocohnilembus</taxon>
    </lineage>
</organism>
<accession>A0A0V0QS03</accession>